<protein>
    <submittedName>
        <fullName evidence="2">Uncharacterized membrane protein YczE</fullName>
    </submittedName>
</protein>
<dbReference type="EMBL" id="CP109071">
    <property type="protein sequence ID" value="WSA34086.1"/>
    <property type="molecule type" value="Genomic_DNA"/>
</dbReference>
<dbReference type="STRING" id="47871.GA0070608_1182"/>
<gene>
    <name evidence="2" type="ORF">GA0070608_1182</name>
    <name evidence="3" type="ORF">OIE14_08605</name>
</gene>
<evidence type="ECO:0000256" key="1">
    <source>
        <dbReference type="SAM" id="Phobius"/>
    </source>
</evidence>
<dbReference type="PANTHER" id="PTHR40078">
    <property type="entry name" value="INTEGRAL MEMBRANE PROTEIN-RELATED"/>
    <property type="match status" value="1"/>
</dbReference>
<dbReference type="AlphaFoldDB" id="A0A1C6UHB7"/>
<dbReference type="Proteomes" id="UP001334804">
    <property type="component" value="Chromosome"/>
</dbReference>
<dbReference type="EMBL" id="FMIC01000002">
    <property type="protein sequence ID" value="SCL53485.1"/>
    <property type="molecule type" value="Genomic_DNA"/>
</dbReference>
<feature type="transmembrane region" description="Helical" evidence="1">
    <location>
        <begin position="49"/>
        <end position="67"/>
    </location>
</feature>
<dbReference type="Pfam" id="PF19700">
    <property type="entry name" value="DUF6198"/>
    <property type="match status" value="1"/>
</dbReference>
<feature type="transmembrane region" description="Helical" evidence="1">
    <location>
        <begin position="105"/>
        <end position="125"/>
    </location>
</feature>
<accession>A0A1C6UHB7</accession>
<dbReference type="Proteomes" id="UP000199343">
    <property type="component" value="Unassembled WGS sequence"/>
</dbReference>
<feature type="transmembrane region" description="Helical" evidence="1">
    <location>
        <begin position="79"/>
        <end position="99"/>
    </location>
</feature>
<keyword evidence="1" id="KW-0472">Membrane</keyword>
<dbReference type="PANTHER" id="PTHR40078:SF1">
    <property type="entry name" value="INTEGRAL MEMBRANE PROTEIN"/>
    <property type="match status" value="1"/>
</dbReference>
<proteinExistence type="predicted"/>
<dbReference type="OrthoDB" id="154912at2"/>
<dbReference type="RefSeq" id="WP_091622970.1">
    <property type="nucleotide sequence ID" value="NZ_CP109071.1"/>
</dbReference>
<feature type="transmembrane region" description="Helical" evidence="1">
    <location>
        <begin position="12"/>
        <end position="29"/>
    </location>
</feature>
<evidence type="ECO:0000313" key="4">
    <source>
        <dbReference type="Proteomes" id="UP000199343"/>
    </source>
</evidence>
<reference evidence="2 4" key="1">
    <citation type="submission" date="2016-06" db="EMBL/GenBank/DDBJ databases">
        <authorList>
            <person name="Kjaerup R.B."/>
            <person name="Dalgaard T.S."/>
            <person name="Juul-Madsen H.R."/>
        </authorList>
    </citation>
    <scope>NUCLEOTIDE SEQUENCE [LARGE SCALE GENOMIC DNA]</scope>
    <source>
        <strain evidence="2 4">DSM 43363</strain>
    </source>
</reference>
<evidence type="ECO:0000313" key="2">
    <source>
        <dbReference type="EMBL" id="SCL53485.1"/>
    </source>
</evidence>
<keyword evidence="1" id="KW-1133">Transmembrane helix</keyword>
<evidence type="ECO:0000313" key="3">
    <source>
        <dbReference type="EMBL" id="WSA34086.1"/>
    </source>
</evidence>
<keyword evidence="1" id="KW-0812">Transmembrane</keyword>
<organism evidence="2 4">
    <name type="scientific">Micromonospora peucetia</name>
    <dbReference type="NCBI Taxonomy" id="47871"/>
    <lineage>
        <taxon>Bacteria</taxon>
        <taxon>Bacillati</taxon>
        <taxon>Actinomycetota</taxon>
        <taxon>Actinomycetes</taxon>
        <taxon>Micromonosporales</taxon>
        <taxon>Micromonosporaceae</taxon>
        <taxon>Micromonospora</taxon>
    </lineage>
</organism>
<dbReference type="InterPro" id="IPR038750">
    <property type="entry name" value="YczE/YyaS-like"/>
</dbReference>
<evidence type="ECO:0000313" key="5">
    <source>
        <dbReference type="Proteomes" id="UP001334804"/>
    </source>
</evidence>
<sequence>MSTRLPGRLSRLLAGLVLFGVSVALMVRADLGLASWDVLHQGLAERTGLPLGQVVNLVAVVVLLLWIPLRQRPGFGTLANAVVVGVTADATLAVLPPVTPVSGRIGLLVAGILLNGLATALYLGARLGPGPRDGLMTGLASRGLPIGRVRTAIELGVLALGWALGGTVGPGTLLFAVSIGPLAHHLIPKFTVPAPGRPATRGATPPCPA</sequence>
<keyword evidence="5" id="KW-1185">Reference proteome</keyword>
<reference evidence="3 5" key="2">
    <citation type="submission" date="2022-10" db="EMBL/GenBank/DDBJ databases">
        <title>The complete genomes of actinobacterial strains from the NBC collection.</title>
        <authorList>
            <person name="Joergensen T.S."/>
            <person name="Alvarez Arevalo M."/>
            <person name="Sterndorff E.B."/>
            <person name="Faurdal D."/>
            <person name="Vuksanovic O."/>
            <person name="Mourched A.-S."/>
            <person name="Charusanti P."/>
            <person name="Shaw S."/>
            <person name="Blin K."/>
            <person name="Weber T."/>
        </authorList>
    </citation>
    <scope>NUCLEOTIDE SEQUENCE [LARGE SCALE GENOMIC DNA]</scope>
    <source>
        <strain evidence="3 5">NBC 01809</strain>
    </source>
</reference>
<name>A0A1C6UHB7_9ACTN</name>